<dbReference type="Pfam" id="PF00535">
    <property type="entry name" value="Glycos_transf_2"/>
    <property type="match status" value="1"/>
</dbReference>
<reference evidence="3 4" key="1">
    <citation type="submission" date="2020-04" db="EMBL/GenBank/DDBJ databases">
        <title>Genome sequencing of novel species.</title>
        <authorList>
            <person name="Heo J."/>
            <person name="Kim S.-J."/>
            <person name="Kim J.-S."/>
            <person name="Hong S.-B."/>
            <person name="Kwon S.-W."/>
        </authorList>
    </citation>
    <scope>NUCLEOTIDE SEQUENCE [LARGE SCALE GENOMIC DNA]</scope>
    <source>
        <strain evidence="3 4">MFER-1</strain>
    </source>
</reference>
<sequence>MPVSIDPQIAATFYRYGESSFLDVSGQFHHPEQISIGSDVKIRGDYSLEIIANEIGPKPKIIIGDGCICEQGLMMSALNRIELESDVIIEPRVYISDAEHDYRQVGIPVKAQSFIETSGEVLIEKGARIGAGSVIVGNIRIGRYSIVQPGSVVEQDVPEQCMVSGAPAQIIQIYEPVLDRWVDMGKKMEASDHRLLKPRQKPPLLSICIPTYNRSANLDRCLNSILPQLEAGAPVEVLVSDNASTDDTPDVVKRYADRYPFLKYSRNNENIGGDRNIYRVMREARGTFIKMQGDDDYYEEGTLMPLIDIVRSHRDCGIIHIHTYNNDRRVYTAEGAQAFLATATMMSTFISGMILRKEDLDQVEQPERFLNSSFNQMYLQFAILMKNPKFCVVNWSMFQFEGNQPSGYNYGEVVFRSYQSILKYFIGKGLTEDNLREEKMRSLFSFILPWYRGIIVNRYHTDISRFEDIFSEHYHDEPYYEQVLNEIRALTAAAQS</sequence>
<organism evidence="3 4">
    <name type="scientific">Cohnella herbarum</name>
    <dbReference type="NCBI Taxonomy" id="2728023"/>
    <lineage>
        <taxon>Bacteria</taxon>
        <taxon>Bacillati</taxon>
        <taxon>Bacillota</taxon>
        <taxon>Bacilli</taxon>
        <taxon>Bacillales</taxon>
        <taxon>Paenibacillaceae</taxon>
        <taxon>Cohnella</taxon>
    </lineage>
</organism>
<evidence type="ECO:0000256" key="1">
    <source>
        <dbReference type="ARBA" id="ARBA00006739"/>
    </source>
</evidence>
<dbReference type="KEGG" id="cheb:HH215_06710"/>
<dbReference type="CDD" id="cd04647">
    <property type="entry name" value="LbH_MAT_like"/>
    <property type="match status" value="1"/>
</dbReference>
<dbReference type="InterPro" id="IPR011004">
    <property type="entry name" value="Trimer_LpxA-like_sf"/>
</dbReference>
<dbReference type="PANTHER" id="PTHR22916:SF3">
    <property type="entry name" value="UDP-GLCNAC:BETAGAL BETA-1,3-N-ACETYLGLUCOSAMINYLTRANSFERASE-LIKE PROTEIN 1"/>
    <property type="match status" value="1"/>
</dbReference>
<gene>
    <name evidence="3" type="ORF">HH215_06710</name>
</gene>
<dbReference type="SUPFAM" id="SSF51161">
    <property type="entry name" value="Trimeric LpxA-like enzymes"/>
    <property type="match status" value="1"/>
</dbReference>
<dbReference type="Gene3D" id="2.160.10.10">
    <property type="entry name" value="Hexapeptide repeat proteins"/>
    <property type="match status" value="1"/>
</dbReference>
<dbReference type="Gene3D" id="3.90.550.10">
    <property type="entry name" value="Spore Coat Polysaccharide Biosynthesis Protein SpsA, Chain A"/>
    <property type="match status" value="1"/>
</dbReference>
<dbReference type="Pfam" id="PF00132">
    <property type="entry name" value="Hexapep"/>
    <property type="match status" value="1"/>
</dbReference>
<protein>
    <submittedName>
        <fullName evidence="3">Glycosyltransferase</fullName>
    </submittedName>
</protein>
<dbReference type="InterPro" id="IPR001451">
    <property type="entry name" value="Hexapep"/>
</dbReference>
<dbReference type="InterPro" id="IPR001173">
    <property type="entry name" value="Glyco_trans_2-like"/>
</dbReference>
<dbReference type="CDD" id="cd00761">
    <property type="entry name" value="Glyco_tranf_GTA_type"/>
    <property type="match status" value="1"/>
</dbReference>
<accession>A0A7Z2VH11</accession>
<keyword evidence="3" id="KW-0808">Transferase</keyword>
<dbReference type="InterPro" id="IPR029044">
    <property type="entry name" value="Nucleotide-diphossugar_trans"/>
</dbReference>
<evidence type="ECO:0000313" key="4">
    <source>
        <dbReference type="Proteomes" id="UP000502248"/>
    </source>
</evidence>
<feature type="domain" description="Glycosyltransferase 2-like" evidence="2">
    <location>
        <begin position="206"/>
        <end position="355"/>
    </location>
</feature>
<comment type="similarity">
    <text evidence="1">Belongs to the glycosyltransferase 2 family.</text>
</comment>
<dbReference type="EMBL" id="CP051680">
    <property type="protein sequence ID" value="QJD82899.1"/>
    <property type="molecule type" value="Genomic_DNA"/>
</dbReference>
<dbReference type="AlphaFoldDB" id="A0A7Z2VH11"/>
<dbReference type="Proteomes" id="UP000502248">
    <property type="component" value="Chromosome"/>
</dbReference>
<keyword evidence="4" id="KW-1185">Reference proteome</keyword>
<dbReference type="PANTHER" id="PTHR22916">
    <property type="entry name" value="GLYCOSYLTRANSFERASE"/>
    <property type="match status" value="1"/>
</dbReference>
<evidence type="ECO:0000313" key="3">
    <source>
        <dbReference type="EMBL" id="QJD82899.1"/>
    </source>
</evidence>
<proteinExistence type="inferred from homology"/>
<name>A0A7Z2VH11_9BACL</name>
<dbReference type="GO" id="GO:0016758">
    <property type="term" value="F:hexosyltransferase activity"/>
    <property type="evidence" value="ECO:0007669"/>
    <property type="project" value="UniProtKB-ARBA"/>
</dbReference>
<dbReference type="SUPFAM" id="SSF53448">
    <property type="entry name" value="Nucleotide-diphospho-sugar transferases"/>
    <property type="match status" value="1"/>
</dbReference>
<evidence type="ECO:0000259" key="2">
    <source>
        <dbReference type="Pfam" id="PF00535"/>
    </source>
</evidence>
<dbReference type="RefSeq" id="WP_169279195.1">
    <property type="nucleotide sequence ID" value="NZ_CP051680.1"/>
</dbReference>